<dbReference type="PANTHER" id="PTHR45228">
    <property type="entry name" value="CYCLIC DI-GMP PHOSPHODIESTERASE TM_0186-RELATED"/>
    <property type="match status" value="1"/>
</dbReference>
<evidence type="ECO:0000313" key="4">
    <source>
        <dbReference type="Proteomes" id="UP000078476"/>
    </source>
</evidence>
<dbReference type="InterPro" id="IPR037522">
    <property type="entry name" value="HD_GYP_dom"/>
</dbReference>
<dbReference type="SUPFAM" id="SSF109604">
    <property type="entry name" value="HD-domain/PDEase-like"/>
    <property type="match status" value="1"/>
</dbReference>
<reference evidence="3 4" key="1">
    <citation type="submission" date="2016-03" db="EMBL/GenBank/DDBJ databases">
        <authorList>
            <person name="Ploux O."/>
        </authorList>
    </citation>
    <scope>NUCLEOTIDE SEQUENCE [LARGE SCALE GENOMIC DNA]</scope>
    <source>
        <strain evidence="3 4">R-45370</strain>
    </source>
</reference>
<keyword evidence="1" id="KW-0812">Transmembrane</keyword>
<dbReference type="GO" id="GO:0008081">
    <property type="term" value="F:phosphoric diester hydrolase activity"/>
    <property type="evidence" value="ECO:0007669"/>
    <property type="project" value="UniProtKB-ARBA"/>
</dbReference>
<accession>A0A177NGB0</accession>
<dbReference type="OrthoDB" id="9802066at2"/>
<dbReference type="InterPro" id="IPR003607">
    <property type="entry name" value="HD/PDEase_dom"/>
</dbReference>
<keyword evidence="1" id="KW-1133">Transmembrane helix</keyword>
<gene>
    <name evidence="3" type="ORF">A1359_08720</name>
</gene>
<comment type="caution">
    <text evidence="3">The sequence shown here is derived from an EMBL/GenBank/DDBJ whole genome shotgun (WGS) entry which is preliminary data.</text>
</comment>
<dbReference type="CDD" id="cd00077">
    <property type="entry name" value="HDc"/>
    <property type="match status" value="1"/>
</dbReference>
<keyword evidence="4" id="KW-1185">Reference proteome</keyword>
<dbReference type="RefSeq" id="WP_066981715.1">
    <property type="nucleotide sequence ID" value="NZ_LUUI01000098.1"/>
</dbReference>
<dbReference type="PANTHER" id="PTHR45228:SF8">
    <property type="entry name" value="TWO-COMPONENT RESPONSE REGULATOR-RELATED"/>
    <property type="match status" value="1"/>
</dbReference>
<dbReference type="AlphaFoldDB" id="A0A177NGB0"/>
<sequence length="435" mass="48959">MEPRALSIQKKLIFRSLALAVVLSLLVGCLVFVQQVSELEDEIFERTQLSAELLKNRVRDQAVMTQTPWQINVQNILDDLKNTAPSSRLGQFIWVSIRDSENQELASAADETIPDIDRLISLATQQLLQKPTTIESFENHALKYSFLISQTVNDANGHTLARIQGIYQISQAMQNALWQHIFVVVGFSVLIVILTTGLNYPLFRSLFSDLSRLSIHLLDANLETVQGLGSAIAKRDSDTDAHNFRVTIYAVRLAERIALDPDKIRSLIKGAFLHDVGKIGVRDHILLKQGRLDVDEFTIMKTHVLHGLDIVNKCPWLQDAAEVVGNHHEKFDGSGYYQGLKGEDIPILARIFAIVDVFDALTSVRPYKTAMTVDESIEILQQGVNTHFDPRLTLEFVAIAPKLYQQFSKNDEAAHLELDKIIQRYFKGDIGEHLA</sequence>
<protein>
    <recommendedName>
        <fullName evidence="2">HD-GYP domain-containing protein</fullName>
    </recommendedName>
</protein>
<evidence type="ECO:0000256" key="1">
    <source>
        <dbReference type="SAM" id="Phobius"/>
    </source>
</evidence>
<feature type="domain" description="HD-GYP" evidence="2">
    <location>
        <begin position="217"/>
        <end position="412"/>
    </location>
</feature>
<proteinExistence type="predicted"/>
<dbReference type="SMART" id="SM00471">
    <property type="entry name" value="HDc"/>
    <property type="match status" value="1"/>
</dbReference>
<dbReference type="InterPro" id="IPR052020">
    <property type="entry name" value="Cyclic_di-GMP/3'3'-cGAMP_PDE"/>
</dbReference>
<dbReference type="Gene3D" id="1.10.3210.10">
    <property type="entry name" value="Hypothetical protein af1432"/>
    <property type="match status" value="1"/>
</dbReference>
<dbReference type="EMBL" id="LUUI01000098">
    <property type="protein sequence ID" value="OAI16090.1"/>
    <property type="molecule type" value="Genomic_DNA"/>
</dbReference>
<evidence type="ECO:0000313" key="3">
    <source>
        <dbReference type="EMBL" id="OAI16090.1"/>
    </source>
</evidence>
<dbReference type="PROSITE" id="PS51832">
    <property type="entry name" value="HD_GYP"/>
    <property type="match status" value="1"/>
</dbReference>
<evidence type="ECO:0000259" key="2">
    <source>
        <dbReference type="PROSITE" id="PS51832"/>
    </source>
</evidence>
<name>A0A177NGB0_9GAMM</name>
<keyword evidence="1" id="KW-0472">Membrane</keyword>
<organism evidence="3 4">
    <name type="scientific">Methylomonas lenta</name>
    <dbReference type="NCBI Taxonomy" id="980561"/>
    <lineage>
        <taxon>Bacteria</taxon>
        <taxon>Pseudomonadati</taxon>
        <taxon>Pseudomonadota</taxon>
        <taxon>Gammaproteobacteria</taxon>
        <taxon>Methylococcales</taxon>
        <taxon>Methylococcaceae</taxon>
        <taxon>Methylomonas</taxon>
    </lineage>
</organism>
<dbReference type="PROSITE" id="PS51257">
    <property type="entry name" value="PROKAR_LIPOPROTEIN"/>
    <property type="match status" value="1"/>
</dbReference>
<dbReference type="STRING" id="980561.A1359_08720"/>
<dbReference type="Pfam" id="PF13487">
    <property type="entry name" value="HD_5"/>
    <property type="match status" value="1"/>
</dbReference>
<feature type="transmembrane region" description="Helical" evidence="1">
    <location>
        <begin position="177"/>
        <end position="203"/>
    </location>
</feature>
<dbReference type="Proteomes" id="UP000078476">
    <property type="component" value="Unassembled WGS sequence"/>
</dbReference>
<feature type="transmembrane region" description="Helical" evidence="1">
    <location>
        <begin position="12"/>
        <end position="33"/>
    </location>
</feature>